<dbReference type="AlphaFoldDB" id="A0A0C3DV56"/>
<protein>
    <submittedName>
        <fullName evidence="1">Uncharacterized protein</fullName>
    </submittedName>
</protein>
<reference evidence="2" key="2">
    <citation type="submission" date="2015-01" db="EMBL/GenBank/DDBJ databases">
        <title>Evolutionary Origins and Diversification of the Mycorrhizal Mutualists.</title>
        <authorList>
            <consortium name="DOE Joint Genome Institute"/>
            <consortium name="Mycorrhizal Genomics Consortium"/>
            <person name="Kohler A."/>
            <person name="Kuo A."/>
            <person name="Nagy L.G."/>
            <person name="Floudas D."/>
            <person name="Copeland A."/>
            <person name="Barry K.W."/>
            <person name="Cichocki N."/>
            <person name="Veneault-Fourrey C."/>
            <person name="LaButti K."/>
            <person name="Lindquist E.A."/>
            <person name="Lipzen A."/>
            <person name="Lundell T."/>
            <person name="Morin E."/>
            <person name="Murat C."/>
            <person name="Riley R."/>
            <person name="Ohm R."/>
            <person name="Sun H."/>
            <person name="Tunlid A."/>
            <person name="Henrissat B."/>
            <person name="Grigoriev I.V."/>
            <person name="Hibbett D.S."/>
            <person name="Martin F."/>
        </authorList>
    </citation>
    <scope>NUCLEOTIDE SEQUENCE [LARGE SCALE GENOMIC DNA]</scope>
    <source>
        <strain evidence="2">Foug A</strain>
    </source>
</reference>
<reference evidence="1 2" key="1">
    <citation type="submission" date="2014-04" db="EMBL/GenBank/DDBJ databases">
        <authorList>
            <consortium name="DOE Joint Genome Institute"/>
            <person name="Kuo A."/>
            <person name="Kohler A."/>
            <person name="Nagy L.G."/>
            <person name="Floudas D."/>
            <person name="Copeland A."/>
            <person name="Barry K.W."/>
            <person name="Cichocki N."/>
            <person name="Veneault-Fourrey C."/>
            <person name="LaButti K."/>
            <person name="Lindquist E.A."/>
            <person name="Lipzen A."/>
            <person name="Lundell T."/>
            <person name="Morin E."/>
            <person name="Murat C."/>
            <person name="Sun H."/>
            <person name="Tunlid A."/>
            <person name="Henrissat B."/>
            <person name="Grigoriev I.V."/>
            <person name="Hibbett D.S."/>
            <person name="Martin F."/>
            <person name="Nordberg H.P."/>
            <person name="Cantor M.N."/>
            <person name="Hua S.X."/>
        </authorList>
    </citation>
    <scope>NUCLEOTIDE SEQUENCE [LARGE SCALE GENOMIC DNA]</scope>
    <source>
        <strain evidence="1 2">Foug A</strain>
    </source>
</reference>
<name>A0A0C3DV56_9AGAM</name>
<dbReference type="Proteomes" id="UP000053989">
    <property type="component" value="Unassembled WGS sequence"/>
</dbReference>
<evidence type="ECO:0000313" key="1">
    <source>
        <dbReference type="EMBL" id="KIM60039.1"/>
    </source>
</evidence>
<accession>A0A0C3DV56</accession>
<proteinExistence type="predicted"/>
<dbReference type="InParanoid" id="A0A0C3DV56"/>
<evidence type="ECO:0000313" key="2">
    <source>
        <dbReference type="Proteomes" id="UP000053989"/>
    </source>
</evidence>
<sequence length="67" mass="7173">MSGQLTRLLSILYTTHLHQQAQTAPSQSGTTKSKSAYANIQNTPVQSPLSCSTQQDKACSGCQLYLG</sequence>
<dbReference type="HOGENOM" id="CLU_2813935_0_0_1"/>
<gene>
    <name evidence="1" type="ORF">SCLCIDRAFT_26954</name>
</gene>
<keyword evidence="2" id="KW-1185">Reference proteome</keyword>
<dbReference type="EMBL" id="KN822067">
    <property type="protein sequence ID" value="KIM60039.1"/>
    <property type="molecule type" value="Genomic_DNA"/>
</dbReference>
<organism evidence="1 2">
    <name type="scientific">Scleroderma citrinum Foug A</name>
    <dbReference type="NCBI Taxonomy" id="1036808"/>
    <lineage>
        <taxon>Eukaryota</taxon>
        <taxon>Fungi</taxon>
        <taxon>Dikarya</taxon>
        <taxon>Basidiomycota</taxon>
        <taxon>Agaricomycotina</taxon>
        <taxon>Agaricomycetes</taxon>
        <taxon>Agaricomycetidae</taxon>
        <taxon>Boletales</taxon>
        <taxon>Sclerodermatineae</taxon>
        <taxon>Sclerodermataceae</taxon>
        <taxon>Scleroderma</taxon>
    </lineage>
</organism>